<dbReference type="Proteomes" id="UP000703661">
    <property type="component" value="Unassembled WGS sequence"/>
</dbReference>
<sequence length="526" mass="60961">MTSTRASRRNKTNNWQQEFSGVNNHEYFDELTDPRDITHLQYFEYCYPRSVDKLPLHRHWSNVVLPIIEKSKNRALQAQYKRLKNEWEDTVATEPFWEKIEDMEFERAQKRIERKHQISLEEHAADQLQSAFIYLTKKMKQHHKKLADDLDDVGPTFVTPFNKMDDKELTWSQSGENDEEQADEEQEDDGDQEDESQESQDDKTQSSDVNENCQLSKAFRGSIRDHRLHQKGHERPSSSGPSINRLPRPEPSQAVYPANQSSAVDPESVDKDTGSRDKSKIHELVDTDPKMKHRIARPLTEKGRRSFSERYKRLGKKWVLQSGTVVEDVLFEAGSKTNCDTYRFMLDLDDPSVKRLFSLEDWKEITAGLPSQEMYSDAAAIYLDSFCKVKTSEELEKALQIRPNDAECQLIYYCLVQWLDIYKTTDPSPFSIVNTLGGTWWLNSAWGICSRLTNGIPYAFMIPVEKPGHQSSNRDKDLTKMGSRCVGYNAELSWRTPIAPERDWAVVNVERDLGPQTDKNRYEGTL</sequence>
<comment type="caution">
    <text evidence="2">The sequence shown here is derived from an EMBL/GenBank/DDBJ whole genome shotgun (WGS) entry which is preliminary data.</text>
</comment>
<evidence type="ECO:0000256" key="1">
    <source>
        <dbReference type="SAM" id="MobiDB-lite"/>
    </source>
</evidence>
<dbReference type="AlphaFoldDB" id="A0A9P6SW74"/>
<proteinExistence type="predicted"/>
<keyword evidence="3" id="KW-1185">Reference proteome</keyword>
<reference evidence="2" key="1">
    <citation type="journal article" date="2020" name="Fungal Divers.">
        <title>Resolving the Mortierellaceae phylogeny through synthesis of multi-gene phylogenetics and phylogenomics.</title>
        <authorList>
            <person name="Vandepol N."/>
            <person name="Liber J."/>
            <person name="Desiro A."/>
            <person name="Na H."/>
            <person name="Kennedy M."/>
            <person name="Barry K."/>
            <person name="Grigoriev I.V."/>
            <person name="Miller A.N."/>
            <person name="O'Donnell K."/>
            <person name="Stajich J.E."/>
            <person name="Bonito G."/>
        </authorList>
    </citation>
    <scope>NUCLEOTIDE SEQUENCE</scope>
    <source>
        <strain evidence="2">NRRL 2769</strain>
    </source>
</reference>
<evidence type="ECO:0000313" key="2">
    <source>
        <dbReference type="EMBL" id="KAG0008050.1"/>
    </source>
</evidence>
<feature type="region of interest" description="Disordered" evidence="1">
    <location>
        <begin position="161"/>
        <end position="301"/>
    </location>
</feature>
<feature type="compositionally biased region" description="Acidic residues" evidence="1">
    <location>
        <begin position="176"/>
        <end position="199"/>
    </location>
</feature>
<organism evidence="2 3">
    <name type="scientific">Entomortierella chlamydospora</name>
    <dbReference type="NCBI Taxonomy" id="101097"/>
    <lineage>
        <taxon>Eukaryota</taxon>
        <taxon>Fungi</taxon>
        <taxon>Fungi incertae sedis</taxon>
        <taxon>Mucoromycota</taxon>
        <taxon>Mortierellomycotina</taxon>
        <taxon>Mortierellomycetes</taxon>
        <taxon>Mortierellales</taxon>
        <taxon>Mortierellaceae</taxon>
        <taxon>Entomortierella</taxon>
    </lineage>
</organism>
<name>A0A9P6SW74_9FUNG</name>
<accession>A0A9P6SW74</accession>
<feature type="compositionally biased region" description="Basic and acidic residues" evidence="1">
    <location>
        <begin position="268"/>
        <end position="290"/>
    </location>
</feature>
<gene>
    <name evidence="2" type="ORF">BGZ80_003915</name>
</gene>
<feature type="non-terminal residue" evidence="2">
    <location>
        <position position="1"/>
    </location>
</feature>
<evidence type="ECO:0000313" key="3">
    <source>
        <dbReference type="Proteomes" id="UP000703661"/>
    </source>
</evidence>
<protein>
    <submittedName>
        <fullName evidence="2">Uncharacterized protein</fullName>
    </submittedName>
</protein>
<dbReference type="EMBL" id="JAAAID010002068">
    <property type="protein sequence ID" value="KAG0008050.1"/>
    <property type="molecule type" value="Genomic_DNA"/>
</dbReference>